<dbReference type="PANTHER" id="PTHR10775:SF166">
    <property type="entry name" value="OS04G0146034 PROTEIN"/>
    <property type="match status" value="1"/>
</dbReference>
<protein>
    <recommendedName>
        <fullName evidence="1">Transposase-associated domain-containing protein</fullName>
    </recommendedName>
</protein>
<evidence type="ECO:0000313" key="3">
    <source>
        <dbReference type="Proteomes" id="UP001293593"/>
    </source>
</evidence>
<dbReference type="AlphaFoldDB" id="A0AAE1N049"/>
<accession>A0AAE1N049</accession>
<name>A0AAE1N049_9FABA</name>
<comment type="caution">
    <text evidence="2">The sequence shown here is derived from an EMBL/GenBank/DDBJ whole genome shotgun (WGS) entry which is preliminary data.</text>
</comment>
<dbReference type="InterPro" id="IPR029480">
    <property type="entry name" value="Transpos_assoc"/>
</dbReference>
<dbReference type="Proteomes" id="UP001293593">
    <property type="component" value="Unassembled WGS sequence"/>
</dbReference>
<feature type="domain" description="Transposase-associated" evidence="1">
    <location>
        <begin position="3"/>
        <end position="75"/>
    </location>
</feature>
<dbReference type="PANTHER" id="PTHR10775">
    <property type="entry name" value="OS08G0208400 PROTEIN"/>
    <property type="match status" value="1"/>
</dbReference>
<keyword evidence="3" id="KW-1185">Reference proteome</keyword>
<proteinExistence type="predicted"/>
<gene>
    <name evidence="2" type="ORF">QN277_012077</name>
</gene>
<dbReference type="Pfam" id="PF13963">
    <property type="entry name" value="Transpos_assoc"/>
    <property type="match status" value="1"/>
</dbReference>
<dbReference type="EMBL" id="JAWXYG010000002">
    <property type="protein sequence ID" value="KAK4280452.1"/>
    <property type="molecule type" value="Genomic_DNA"/>
</dbReference>
<reference evidence="2" key="1">
    <citation type="submission" date="2023-10" db="EMBL/GenBank/DDBJ databases">
        <title>Chromosome-level genome of the transformable northern wattle, Acacia crassicarpa.</title>
        <authorList>
            <person name="Massaro I."/>
            <person name="Sinha N.R."/>
            <person name="Poethig S."/>
            <person name="Leichty A.R."/>
        </authorList>
    </citation>
    <scope>NUCLEOTIDE SEQUENCE</scope>
    <source>
        <strain evidence="2">Acra3RX</strain>
        <tissue evidence="2">Leaf</tissue>
    </source>
</reference>
<sequence>MDKSWIIKPQNSIEYDEGVRRFIDFAFQHSSIEGKILCPCSPCGFIKWLSKETVYDHLLCKKFLEGYTFWFYHGESKVGSSSNIAGGYMSHDVRDHNVDVDPMFNMIDDAFGINRQCDNEAQFQSEENIAQDEGTNYFANEEVNADKEFYELVKDGEQPLYGGCQKYSKLSFIVKLYHIKCLCGMTDKSMNMILELLCDAFEHAKIPSSFYEAKKTITKLGLDYQKIHACPNNCMLYWGVEDENRQSCKVCTVSRWNPLVKEGDCTSSQQGRKKRIVAAKVPSQNLHHILVDDAVALQLSRPAIDDDIPNSIANHNEVEDLDI</sequence>
<evidence type="ECO:0000259" key="1">
    <source>
        <dbReference type="Pfam" id="PF13963"/>
    </source>
</evidence>
<organism evidence="2 3">
    <name type="scientific">Acacia crassicarpa</name>
    <name type="common">northern wattle</name>
    <dbReference type="NCBI Taxonomy" id="499986"/>
    <lineage>
        <taxon>Eukaryota</taxon>
        <taxon>Viridiplantae</taxon>
        <taxon>Streptophyta</taxon>
        <taxon>Embryophyta</taxon>
        <taxon>Tracheophyta</taxon>
        <taxon>Spermatophyta</taxon>
        <taxon>Magnoliopsida</taxon>
        <taxon>eudicotyledons</taxon>
        <taxon>Gunneridae</taxon>
        <taxon>Pentapetalae</taxon>
        <taxon>rosids</taxon>
        <taxon>fabids</taxon>
        <taxon>Fabales</taxon>
        <taxon>Fabaceae</taxon>
        <taxon>Caesalpinioideae</taxon>
        <taxon>mimosoid clade</taxon>
        <taxon>Acacieae</taxon>
        <taxon>Acacia</taxon>
    </lineage>
</organism>
<evidence type="ECO:0000313" key="2">
    <source>
        <dbReference type="EMBL" id="KAK4280452.1"/>
    </source>
</evidence>